<keyword evidence="3" id="KW-1185">Reference proteome</keyword>
<dbReference type="PIRSF" id="PIRSF010312">
    <property type="entry name" value="Sulphur_oxidation_SoxY"/>
    <property type="match status" value="1"/>
</dbReference>
<dbReference type="InterPro" id="IPR038162">
    <property type="entry name" value="SoxY_sf"/>
</dbReference>
<dbReference type="Gene3D" id="2.60.40.2470">
    <property type="entry name" value="SoxY domain"/>
    <property type="match status" value="1"/>
</dbReference>
<organism evidence="2 3">
    <name type="scientific">Amphritea atlantica</name>
    <dbReference type="NCBI Taxonomy" id="355243"/>
    <lineage>
        <taxon>Bacteria</taxon>
        <taxon>Pseudomonadati</taxon>
        <taxon>Pseudomonadota</taxon>
        <taxon>Gammaproteobacteria</taxon>
        <taxon>Oceanospirillales</taxon>
        <taxon>Oceanospirillaceae</taxon>
        <taxon>Amphritea</taxon>
    </lineage>
</organism>
<dbReference type="InterPro" id="IPR006311">
    <property type="entry name" value="TAT_signal"/>
</dbReference>
<evidence type="ECO:0000313" key="3">
    <source>
        <dbReference type="Proteomes" id="UP001059950"/>
    </source>
</evidence>
<dbReference type="EMBL" id="CP073344">
    <property type="protein sequence ID" value="UTW04463.1"/>
    <property type="molecule type" value="Genomic_DNA"/>
</dbReference>
<dbReference type="NCBIfam" id="TIGR04488">
    <property type="entry name" value="SoxY_true_GGCGG"/>
    <property type="match status" value="1"/>
</dbReference>
<reference evidence="2" key="1">
    <citation type="submission" date="2021-04" db="EMBL/GenBank/DDBJ databases">
        <title>Oceanospirillales bacteria with DddD are important DMSP degraders in coastal seawater.</title>
        <authorList>
            <person name="Liu J."/>
        </authorList>
    </citation>
    <scope>NUCLEOTIDE SEQUENCE</scope>
    <source>
        <strain evidence="2">GY6</strain>
    </source>
</reference>
<accession>A0ABY5GXD8</accession>
<dbReference type="InterPro" id="IPR016568">
    <property type="entry name" value="Sulphur_oxidation_SoxY"/>
</dbReference>
<gene>
    <name evidence="2" type="primary">soxY</name>
    <name evidence="2" type="ORF">KDX31_05515</name>
</gene>
<name>A0ABY5GXD8_9GAMM</name>
<proteinExistence type="predicted"/>
<evidence type="ECO:0000259" key="1">
    <source>
        <dbReference type="Pfam" id="PF13501"/>
    </source>
</evidence>
<protein>
    <submittedName>
        <fullName evidence="2">Thiosulfate oxidation carrier protein SoxY</fullName>
    </submittedName>
</protein>
<sequence length="148" mass="15123">MLNRRAVIKAIAGGALVGAGVLVPRLAMATWNKTAFAAQNQAVALKALLGALPVASDQVVLQAPGIAADGALVPVTVKTSLTNVESISLFVEANPNPLVAEFIIPVGTEASVSTRIRIYTSSTITAVVKADGQLLSNFQEAKVTIGGC</sequence>
<dbReference type="InterPro" id="IPR032711">
    <property type="entry name" value="SoxY"/>
</dbReference>
<dbReference type="Pfam" id="PF13501">
    <property type="entry name" value="SoxY"/>
    <property type="match status" value="1"/>
</dbReference>
<dbReference type="PROSITE" id="PS51318">
    <property type="entry name" value="TAT"/>
    <property type="match status" value="1"/>
</dbReference>
<dbReference type="Proteomes" id="UP001059950">
    <property type="component" value="Chromosome"/>
</dbReference>
<evidence type="ECO:0000313" key="2">
    <source>
        <dbReference type="EMBL" id="UTW04463.1"/>
    </source>
</evidence>
<feature type="domain" description="Ig-like SoxY" evidence="1">
    <location>
        <begin position="46"/>
        <end position="148"/>
    </location>
</feature>